<dbReference type="EMBL" id="BAABWN010000005">
    <property type="protein sequence ID" value="GAA6168073.1"/>
    <property type="molecule type" value="Genomic_DNA"/>
</dbReference>
<evidence type="ECO:0000256" key="1">
    <source>
        <dbReference type="ARBA" id="ARBA00023125"/>
    </source>
</evidence>
<accession>A0ABQ0A8V4</accession>
<dbReference type="PANTHER" id="PTHR46797:SF11">
    <property type="entry name" value="HTH-TYPE TRANSCRIPTIONAL REGULATOR PUUR"/>
    <property type="match status" value="1"/>
</dbReference>
<comment type="caution">
    <text evidence="3">The sequence shown here is derived from an EMBL/GenBank/DDBJ whole genome shotgun (WGS) entry which is preliminary data.</text>
</comment>
<dbReference type="CDD" id="cd00093">
    <property type="entry name" value="HTH_XRE"/>
    <property type="match status" value="1"/>
</dbReference>
<dbReference type="PROSITE" id="PS50943">
    <property type="entry name" value="HTH_CROC1"/>
    <property type="match status" value="1"/>
</dbReference>
<dbReference type="Gene3D" id="2.60.120.10">
    <property type="entry name" value="Jelly Rolls"/>
    <property type="match status" value="1"/>
</dbReference>
<dbReference type="SUPFAM" id="SSF47413">
    <property type="entry name" value="lambda repressor-like DNA-binding domains"/>
    <property type="match status" value="1"/>
</dbReference>
<evidence type="ECO:0000313" key="4">
    <source>
        <dbReference type="Proteomes" id="UP001465153"/>
    </source>
</evidence>
<dbReference type="InterPro" id="IPR014710">
    <property type="entry name" value="RmlC-like_jellyroll"/>
</dbReference>
<feature type="domain" description="HTH cro/C1-type" evidence="2">
    <location>
        <begin position="9"/>
        <end position="63"/>
    </location>
</feature>
<dbReference type="SMART" id="SM00530">
    <property type="entry name" value="HTH_XRE"/>
    <property type="match status" value="1"/>
</dbReference>
<reference evidence="3 4" key="1">
    <citation type="submission" date="2024-04" db="EMBL/GenBank/DDBJ databases">
        <title>Draft genome sequence of Sessilibacter corallicola NBRC 116591.</title>
        <authorList>
            <person name="Miyakawa T."/>
            <person name="Kusuya Y."/>
            <person name="Miura T."/>
        </authorList>
    </citation>
    <scope>NUCLEOTIDE SEQUENCE [LARGE SCALE GENOMIC DNA]</scope>
    <source>
        <strain evidence="3 4">KU-00831-HH</strain>
    </source>
</reference>
<keyword evidence="4" id="KW-1185">Reference proteome</keyword>
<dbReference type="Gene3D" id="1.10.260.40">
    <property type="entry name" value="lambda repressor-like DNA-binding domains"/>
    <property type="match status" value="1"/>
</dbReference>
<sequence length="182" mass="19954">MDQDTGKRLREVRTTMGLSQRQLAKASGVANATISQIESGNLNPTVSMLKKVLDGIPMSLSDFFSDNFEFTEQVFFKASELVEIGKDDVSYRQVGNHLVNKTIQMLSECYQPGATTGKHPITHDGEECGIILSGQLEVTVGDQKKVLTVGDAYYFKSTQPHQFKNTGREPCTVISACSPPGF</sequence>
<evidence type="ECO:0000259" key="2">
    <source>
        <dbReference type="PROSITE" id="PS50943"/>
    </source>
</evidence>
<keyword evidence="1" id="KW-0238">DNA-binding</keyword>
<organism evidence="3 4">
    <name type="scientific">Sessilibacter corallicola</name>
    <dbReference type="NCBI Taxonomy" id="2904075"/>
    <lineage>
        <taxon>Bacteria</taxon>
        <taxon>Pseudomonadati</taxon>
        <taxon>Pseudomonadota</taxon>
        <taxon>Gammaproteobacteria</taxon>
        <taxon>Cellvibrionales</taxon>
        <taxon>Cellvibrionaceae</taxon>
        <taxon>Sessilibacter</taxon>
    </lineage>
</organism>
<name>A0ABQ0A8V4_9GAMM</name>
<dbReference type="InterPro" id="IPR050807">
    <property type="entry name" value="TransReg_Diox_bact_type"/>
</dbReference>
<dbReference type="InterPro" id="IPR010982">
    <property type="entry name" value="Lambda_DNA-bd_dom_sf"/>
</dbReference>
<dbReference type="InterPro" id="IPR011051">
    <property type="entry name" value="RmlC_Cupin_sf"/>
</dbReference>
<dbReference type="RefSeq" id="WP_233090876.1">
    <property type="nucleotide sequence ID" value="NZ_BAABWN010000005.1"/>
</dbReference>
<dbReference type="SUPFAM" id="SSF51182">
    <property type="entry name" value="RmlC-like cupins"/>
    <property type="match status" value="1"/>
</dbReference>
<proteinExistence type="predicted"/>
<dbReference type="PANTHER" id="PTHR46797">
    <property type="entry name" value="HTH-TYPE TRANSCRIPTIONAL REGULATOR"/>
    <property type="match status" value="1"/>
</dbReference>
<evidence type="ECO:0000313" key="3">
    <source>
        <dbReference type="EMBL" id="GAA6168073.1"/>
    </source>
</evidence>
<dbReference type="Pfam" id="PF07883">
    <property type="entry name" value="Cupin_2"/>
    <property type="match status" value="1"/>
</dbReference>
<dbReference type="InterPro" id="IPR013096">
    <property type="entry name" value="Cupin_2"/>
</dbReference>
<protein>
    <submittedName>
        <fullName evidence="3">Cupin domain-containing protein</fullName>
    </submittedName>
</protein>
<gene>
    <name evidence="3" type="ORF">NBRC116591_18840</name>
</gene>
<dbReference type="Pfam" id="PF01381">
    <property type="entry name" value="HTH_3"/>
    <property type="match status" value="1"/>
</dbReference>
<dbReference type="Proteomes" id="UP001465153">
    <property type="component" value="Unassembled WGS sequence"/>
</dbReference>
<dbReference type="CDD" id="cd02209">
    <property type="entry name" value="cupin_XRE_C"/>
    <property type="match status" value="1"/>
</dbReference>
<dbReference type="InterPro" id="IPR001387">
    <property type="entry name" value="Cro/C1-type_HTH"/>
</dbReference>